<feature type="region of interest" description="Disordered" evidence="14">
    <location>
        <begin position="719"/>
        <end position="789"/>
    </location>
</feature>
<comment type="function">
    <text evidence="8">The dystroglycan complex is involved in a number of processes including laminin and basement membrane assembly, sarcolemmal stability, cell survival, peripheral nerve myelination, nodal structure, cell migration, and epithelial polarization.</text>
</comment>
<keyword evidence="15" id="KW-0732">Signal</keyword>
<sequence length="789" mass="88573">MIKKIFILAFSTLLLSVCYCSALIKDVNVPVGSLFNFTIPKSSFPFPVKDFKVQEAGSDSLPDWLDFDSETGSIYGVPNPWQNLVIPRYHISILARGQDSSRKSEKVFTITVIEDGSPTKGNPALFRNALRHYVKSSDGPLNSQCYFSGSVYSVVIFPIIDHRSFSIREKAKYLKRQAELASVNTMQIRLLDTNFLKDFADYRLLKSFTPAAGDLIADQSCILFIIGCLDDQMGKNFNNNFKNLDLSPFVAKILDSISLESGKSVDFLRAILIESRLYNQKTSARRRRENLVLPQAQEFFSTPEVDLATSTDPTTSTTRTMVTSVVTKSTRILRPSTAKSTSSTFTTKPTTAQTTVTEMSLTTVTESWSSTNKRTSRDTSRTTSFTKRPNERPIVQHSLDSFVCYQNMLCVKEIDKETFRDKEDGNTRRLKLKLSVIKKPSDAKHDFLMIKSQRELTGLPLIVGTWEMQLTATDKAGNSAHDVFTVNIQPRITYKTLNHEYLVTLNTPYDQFMSNIEKQVLFVKRLAQNLGDSDASNVRVNDISKSDENVLIRWSNTSLLNKDCPQQQVDVLFKTQQLTLFRDRMNLNDFPFVSVMRKFAKDCAERSSLTPVIFPSADVSPTKSTTESPLPPSVTRAPVIFPDEVDHVDEDLVLKSVSHVPMLLKDEKPPLAPPDFATQLSAYDSMTNALPANSCGAKSQAPISEQSYYPVGYQSPLSVGRQVKKPPTTLDETEMTTKPLLQDFDENPLYRAPPPFEPSGLAVKHHDGRSPRPKHTSPQQREPPPYVPP</sequence>
<evidence type="ECO:0000259" key="16">
    <source>
        <dbReference type="PROSITE" id="PS51699"/>
    </source>
</evidence>
<evidence type="ECO:0000256" key="7">
    <source>
        <dbReference type="ARBA" id="ARBA00023257"/>
    </source>
</evidence>
<dbReference type="PANTHER" id="PTHR21559">
    <property type="entry name" value="DYSTROGLYCAN-RELATED"/>
    <property type="match status" value="1"/>
</dbReference>
<evidence type="ECO:0000256" key="8">
    <source>
        <dbReference type="ARBA" id="ARBA00023567"/>
    </source>
</evidence>
<feature type="signal peptide" evidence="15">
    <location>
        <begin position="1"/>
        <end position="22"/>
    </location>
</feature>
<evidence type="ECO:0000256" key="2">
    <source>
        <dbReference type="ARBA" id="ARBA00004239"/>
    </source>
</evidence>
<dbReference type="Proteomes" id="UP000887565">
    <property type="component" value="Unplaced"/>
</dbReference>
<keyword evidence="7" id="KW-0472">Membrane</keyword>
<evidence type="ECO:0000256" key="12">
    <source>
        <dbReference type="ARBA" id="ARBA00031034"/>
    </source>
</evidence>
<evidence type="ECO:0000256" key="3">
    <source>
        <dbReference type="ARBA" id="ARBA00004642"/>
    </source>
</evidence>
<evidence type="ECO:0000256" key="6">
    <source>
        <dbReference type="ARBA" id="ARBA00023242"/>
    </source>
</evidence>
<keyword evidence="17" id="KW-1185">Reference proteome</keyword>
<feature type="chain" id="PRO_5038127216" description="Dystroglycan 1" evidence="15">
    <location>
        <begin position="23"/>
        <end position="789"/>
    </location>
</feature>
<dbReference type="GO" id="GO:0016011">
    <property type="term" value="C:dystroglycan complex"/>
    <property type="evidence" value="ECO:0007669"/>
    <property type="project" value="TreeGrafter"/>
</dbReference>
<name>A0A915HKU6_ROMCU</name>
<dbReference type="SUPFAM" id="SSF49313">
    <property type="entry name" value="Cadherin-like"/>
    <property type="match status" value="2"/>
</dbReference>
<feature type="domain" description="Peptidase S72" evidence="16">
    <location>
        <begin position="496"/>
        <end position="602"/>
    </location>
</feature>
<dbReference type="GO" id="GO:0005509">
    <property type="term" value="F:calcium ion binding"/>
    <property type="evidence" value="ECO:0007669"/>
    <property type="project" value="InterPro"/>
</dbReference>
<evidence type="ECO:0000256" key="14">
    <source>
        <dbReference type="SAM" id="MobiDB-lite"/>
    </source>
</evidence>
<dbReference type="GO" id="GO:0007411">
    <property type="term" value="P:axon guidance"/>
    <property type="evidence" value="ECO:0007669"/>
    <property type="project" value="TreeGrafter"/>
</dbReference>
<dbReference type="SMART" id="SM00736">
    <property type="entry name" value="CADG"/>
    <property type="match status" value="2"/>
</dbReference>
<comment type="function">
    <text evidence="9">Transmembrane protein that plays important roles in connecting the extracellular matrix to the cytoskeleton. Acts as a cell adhesion receptor in both muscle and non-muscle tissues. Receptor for both DMD and UTRN and, through these interactions, scaffolds axin to the cytoskeleton. Also functions in cell adhesion-mediated signaling and implicated in cell polarity.</text>
</comment>
<organism evidence="17 18">
    <name type="scientific">Romanomermis culicivorax</name>
    <name type="common">Nematode worm</name>
    <dbReference type="NCBI Taxonomy" id="13658"/>
    <lineage>
        <taxon>Eukaryota</taxon>
        <taxon>Metazoa</taxon>
        <taxon>Ecdysozoa</taxon>
        <taxon>Nematoda</taxon>
        <taxon>Enoplea</taxon>
        <taxon>Dorylaimia</taxon>
        <taxon>Mermithida</taxon>
        <taxon>Mermithoidea</taxon>
        <taxon>Mermithidae</taxon>
        <taxon>Romanomermis</taxon>
    </lineage>
</organism>
<evidence type="ECO:0000256" key="13">
    <source>
        <dbReference type="ARBA" id="ARBA00034100"/>
    </source>
</evidence>
<evidence type="ECO:0000256" key="10">
    <source>
        <dbReference type="ARBA" id="ARBA00026224"/>
    </source>
</evidence>
<dbReference type="GO" id="GO:0045211">
    <property type="term" value="C:postsynaptic membrane"/>
    <property type="evidence" value="ECO:0007669"/>
    <property type="project" value="UniProtKB-SubCell"/>
</dbReference>
<evidence type="ECO:0000256" key="4">
    <source>
        <dbReference type="ARBA" id="ARBA00022553"/>
    </source>
</evidence>
<dbReference type="InterPro" id="IPR015919">
    <property type="entry name" value="Cadherin-like_sf"/>
</dbReference>
<dbReference type="InterPro" id="IPR008465">
    <property type="entry name" value="DAG1_C"/>
</dbReference>
<evidence type="ECO:0000256" key="1">
    <source>
        <dbReference type="ARBA" id="ARBA00004135"/>
    </source>
</evidence>
<dbReference type="GO" id="GO:0005576">
    <property type="term" value="C:extracellular region"/>
    <property type="evidence" value="ECO:0007669"/>
    <property type="project" value="UniProtKB-SubCell"/>
</dbReference>
<dbReference type="AlphaFoldDB" id="A0A915HKU6"/>
<dbReference type="GO" id="GO:0043236">
    <property type="term" value="F:laminin binding"/>
    <property type="evidence" value="ECO:0007669"/>
    <property type="project" value="TreeGrafter"/>
</dbReference>
<dbReference type="GO" id="GO:0021675">
    <property type="term" value="P:nerve development"/>
    <property type="evidence" value="ECO:0007669"/>
    <property type="project" value="TreeGrafter"/>
</dbReference>
<accession>A0A915HKU6</accession>
<dbReference type="WBParaSite" id="nRc.2.0.1.t01962-RA">
    <property type="protein sequence ID" value="nRc.2.0.1.t01962-RA"/>
    <property type="gene ID" value="nRc.2.0.1.g01962"/>
</dbReference>
<dbReference type="GO" id="GO:0002009">
    <property type="term" value="P:morphogenesis of an epithelium"/>
    <property type="evidence" value="ECO:0007669"/>
    <property type="project" value="TreeGrafter"/>
</dbReference>
<comment type="subcellular location">
    <subcellularLocation>
        <location evidence="1">Cell membrane</location>
        <location evidence="1">Sarcolemma</location>
    </subcellularLocation>
    <subcellularLocation>
        <location evidence="3">Nucleus</location>
        <location evidence="3">Nucleoplasm</location>
    </subcellularLocation>
    <subcellularLocation>
        <location evidence="13">Postsynaptic cell membrane</location>
    </subcellularLocation>
    <subcellularLocation>
        <location evidence="2">Secreted</location>
        <location evidence="2">Extracellular space</location>
    </subcellularLocation>
</comment>
<dbReference type="PANTHER" id="PTHR21559:SF21">
    <property type="entry name" value="DYSTROGLYCAN 1"/>
    <property type="match status" value="1"/>
</dbReference>
<reference evidence="18" key="1">
    <citation type="submission" date="2022-11" db="UniProtKB">
        <authorList>
            <consortium name="WormBaseParasite"/>
        </authorList>
    </citation>
    <scope>IDENTIFICATION</scope>
</reference>
<dbReference type="Pfam" id="PF05454">
    <property type="entry name" value="DAG1"/>
    <property type="match status" value="1"/>
</dbReference>
<protein>
    <recommendedName>
        <fullName evidence="10">Dystroglycan 1</fullName>
    </recommendedName>
    <alternativeName>
        <fullName evidence="12">Dystroglycan</fullName>
    </alternativeName>
    <alternativeName>
        <fullName evidence="11">Dystrophin-associated glycoprotein 1</fullName>
    </alternativeName>
</protein>
<keyword evidence="7" id="KW-0628">Postsynaptic cell membrane</keyword>
<dbReference type="InterPro" id="IPR013783">
    <property type="entry name" value="Ig-like_fold"/>
</dbReference>
<evidence type="ECO:0000256" key="11">
    <source>
        <dbReference type="ARBA" id="ARBA00030092"/>
    </source>
</evidence>
<keyword evidence="5" id="KW-0770">Synapse</keyword>
<feature type="region of interest" description="Disordered" evidence="14">
    <location>
        <begin position="365"/>
        <end position="392"/>
    </location>
</feature>
<evidence type="ECO:0000313" key="17">
    <source>
        <dbReference type="Proteomes" id="UP000887565"/>
    </source>
</evidence>
<dbReference type="GO" id="GO:0042383">
    <property type="term" value="C:sarcolemma"/>
    <property type="evidence" value="ECO:0007669"/>
    <property type="project" value="UniProtKB-SubCell"/>
</dbReference>
<evidence type="ECO:0000256" key="5">
    <source>
        <dbReference type="ARBA" id="ARBA00023018"/>
    </source>
</evidence>
<dbReference type="InterPro" id="IPR030398">
    <property type="entry name" value="SEA_DG_dom"/>
</dbReference>
<keyword evidence="4" id="KW-0597">Phosphoprotein</keyword>
<keyword evidence="6" id="KW-0539">Nucleus</keyword>
<evidence type="ECO:0000313" key="18">
    <source>
        <dbReference type="WBParaSite" id="nRc.2.0.1.t01962-RA"/>
    </source>
</evidence>
<dbReference type="PROSITE" id="PS51699">
    <property type="entry name" value="SEA_DG"/>
    <property type="match status" value="1"/>
</dbReference>
<dbReference type="InterPro" id="IPR006644">
    <property type="entry name" value="Cadg"/>
</dbReference>
<proteinExistence type="predicted"/>
<dbReference type="OMA" id="VIPRYHI"/>
<dbReference type="GO" id="GO:0005654">
    <property type="term" value="C:nucleoplasm"/>
    <property type="evidence" value="ECO:0007669"/>
    <property type="project" value="UniProtKB-SubCell"/>
</dbReference>
<dbReference type="Gene3D" id="2.60.40.10">
    <property type="entry name" value="Immunoglobulins"/>
    <property type="match status" value="2"/>
</dbReference>
<evidence type="ECO:0000256" key="9">
    <source>
        <dbReference type="ARBA" id="ARBA00024991"/>
    </source>
</evidence>
<dbReference type="Pfam" id="PF05345">
    <property type="entry name" value="He_PIG"/>
    <property type="match status" value="1"/>
</dbReference>
<evidence type="ECO:0000256" key="15">
    <source>
        <dbReference type="SAM" id="SignalP"/>
    </source>
</evidence>